<dbReference type="eggNOG" id="ENOG5032TPV">
    <property type="taxonomic scope" value="Bacteria"/>
</dbReference>
<accession>A0A0B7JDE4</accession>
<dbReference type="RefSeq" id="WP_054262035.1">
    <property type="nucleotide sequence ID" value="NZ_JAUZMX010000001.1"/>
</dbReference>
<dbReference type="Gene3D" id="2.60.40.2130">
    <property type="entry name" value="F-spondin domain"/>
    <property type="match status" value="1"/>
</dbReference>
<dbReference type="InterPro" id="IPR009465">
    <property type="entry name" value="Spondin_N"/>
</dbReference>
<dbReference type="Pfam" id="PF06468">
    <property type="entry name" value="Spond_N"/>
    <property type="match status" value="1"/>
</dbReference>
<dbReference type="PANTHER" id="PTHR11311:SF15">
    <property type="entry name" value="SPONDIN-2"/>
    <property type="match status" value="1"/>
</dbReference>
<dbReference type="InterPro" id="IPR038678">
    <property type="entry name" value="Spondin_N_sf"/>
</dbReference>
<dbReference type="PANTHER" id="PTHR11311">
    <property type="entry name" value="SPONDIN"/>
    <property type="match status" value="1"/>
</dbReference>
<reference evidence="1 2" key="1">
    <citation type="submission" date="2018-01" db="EMBL/GenBank/DDBJ databases">
        <title>Whole genome sequencing of Histamine producing bacteria.</title>
        <authorList>
            <person name="Butler K."/>
        </authorList>
    </citation>
    <scope>NUCLEOTIDE SEQUENCE [LARGE SCALE GENOMIC DNA]</scope>
    <source>
        <strain evidence="1 2">FS-7.2</strain>
    </source>
</reference>
<dbReference type="Proteomes" id="UP000241426">
    <property type="component" value="Unassembled WGS sequence"/>
</dbReference>
<dbReference type="InterPro" id="IPR051418">
    <property type="entry name" value="Spondin/Thrombospondin_T1"/>
</dbReference>
<gene>
    <name evidence="1" type="ORF">C9J27_08830</name>
</gene>
<dbReference type="GO" id="GO:0007155">
    <property type="term" value="P:cell adhesion"/>
    <property type="evidence" value="ECO:0007669"/>
    <property type="project" value="TreeGrafter"/>
</dbReference>
<dbReference type="AlphaFoldDB" id="A0A0B7JDE4"/>
<name>A0A0B7JDE4_9GAMM</name>
<protein>
    <submittedName>
        <fullName evidence="1">Uncharacterized protein</fullName>
    </submittedName>
</protein>
<dbReference type="EMBL" id="PYNF01000005">
    <property type="protein sequence ID" value="PSU99729.1"/>
    <property type="molecule type" value="Genomic_DNA"/>
</dbReference>
<dbReference type="NCBIfam" id="NF038123">
    <property type="entry name" value="NF038123_dom"/>
    <property type="match status" value="1"/>
</dbReference>
<proteinExistence type="predicted"/>
<dbReference type="PROSITE" id="PS51020">
    <property type="entry name" value="SPONDIN"/>
    <property type="match status" value="1"/>
</dbReference>
<comment type="caution">
    <text evidence="1">The sequence shown here is derived from an EMBL/GenBank/DDBJ whole genome shotgun (WGS) entry which is preliminary data.</text>
</comment>
<evidence type="ECO:0000313" key="2">
    <source>
        <dbReference type="Proteomes" id="UP000241426"/>
    </source>
</evidence>
<dbReference type="GO" id="GO:0031012">
    <property type="term" value="C:extracellular matrix"/>
    <property type="evidence" value="ECO:0007669"/>
    <property type="project" value="TreeGrafter"/>
</dbReference>
<accession>A0A2T3KJN6</accession>
<sequence length="228" mass="24598">MKKTILAIILSSTLFGCNDNKADVSNSETATYELTLNSNWSANNFSTNFPSNRHFSGVIGLTHNAHGGIFELGELASAGIVEVAETGTKTVLTAEINNLQNLGKSLSTIDGSGITVEQQSITVTFDISQDYPYISFVTMLAPSPDWFTGLNSYQLFVDGKWVESVDVSLNTYDAGSDGGLIFTSADDPITPPDVITLLTSDRANTDFEKGIHYLNSLPVTTITIKRLN</sequence>
<dbReference type="GeneID" id="29944301"/>
<dbReference type="PROSITE" id="PS51257">
    <property type="entry name" value="PROKAR_LIPOPROTEIN"/>
    <property type="match status" value="1"/>
</dbReference>
<evidence type="ECO:0000313" key="1">
    <source>
        <dbReference type="EMBL" id="PSU99729.1"/>
    </source>
</evidence>
<organism evidence="1 2">
    <name type="scientific">Photobacterium kishitanii</name>
    <dbReference type="NCBI Taxonomy" id="318456"/>
    <lineage>
        <taxon>Bacteria</taxon>
        <taxon>Pseudomonadati</taxon>
        <taxon>Pseudomonadota</taxon>
        <taxon>Gammaproteobacteria</taxon>
        <taxon>Vibrionales</taxon>
        <taxon>Vibrionaceae</taxon>
        <taxon>Photobacterium</taxon>
    </lineage>
</organism>